<feature type="region of interest" description="Disordered" evidence="12">
    <location>
        <begin position="300"/>
        <end position="409"/>
    </location>
</feature>
<keyword evidence="11" id="KW-0407">Ion channel</keyword>
<feature type="compositionally biased region" description="Low complexity" evidence="12">
    <location>
        <begin position="300"/>
        <end position="356"/>
    </location>
</feature>
<keyword evidence="5 13" id="KW-0812">Transmembrane</keyword>
<feature type="compositionally biased region" description="Basic residues" evidence="12">
    <location>
        <begin position="398"/>
        <end position="409"/>
    </location>
</feature>
<keyword evidence="3" id="KW-0813">Transport</keyword>
<sequence>MAEVLADLRTLIPGEIVDGFTELNEFWKWLPFAYVFAGHCLFCSLPAKEFRDRCFVHYVLTFLWGNGGGVVSALLLMAPQHAKLSFFATNEVLGIWTVCWWLVNYCPGGLVYNLLNKWYIKMFAASCTALMRALLIVSRVDLAVKLYPGIVAAPLLLGTLAGCGGRLLADTLLHSWGALPGHAELSSPGFVSRSAAMAATTYYLLAYVLQLLPASAAAGFVVTWLVLHTFVKEVSGHALDFTAPVAKLLHTLTLVPHPPPQPLPAPVSIFRRSGSFEFPNAAAAKPAGVSSPVAIGQQAKAAATPAKTPASASKGKASPAKGSPAGKRTPASKGSPAKAAAAAAADEPAASPAGAEQVCSVQPQQRAAGRVSAAASAAGVVKAGEASVPAEASLAATRPRRSQRKAVAA</sequence>
<comment type="similarity">
    <text evidence="2">Belongs to the TMEM38 family.</text>
</comment>
<evidence type="ECO:0000256" key="11">
    <source>
        <dbReference type="ARBA" id="ARBA00023303"/>
    </source>
</evidence>
<feature type="transmembrane region" description="Helical" evidence="13">
    <location>
        <begin position="202"/>
        <end position="227"/>
    </location>
</feature>
<reference evidence="14 15" key="1">
    <citation type="submission" date="2023-05" db="EMBL/GenBank/DDBJ databases">
        <title>A 100% complete, gapless, phased diploid assembly of the Scenedesmus obliquus UTEX 3031 genome.</title>
        <authorList>
            <person name="Biondi T.C."/>
            <person name="Hanschen E.R."/>
            <person name="Kwon T."/>
            <person name="Eng W."/>
            <person name="Kruse C.P.S."/>
            <person name="Koehler S.I."/>
            <person name="Kunde Y."/>
            <person name="Gleasner C.D."/>
            <person name="You Mak K.T."/>
            <person name="Polle J."/>
            <person name="Hovde B.T."/>
            <person name="Starkenburg S.R."/>
        </authorList>
    </citation>
    <scope>NUCLEOTIDE SEQUENCE [LARGE SCALE GENOMIC DNA]</scope>
    <source>
        <strain evidence="14 15">DOE0152z</strain>
    </source>
</reference>
<keyword evidence="9" id="KW-0406">Ion transport</keyword>
<keyword evidence="4" id="KW-0633">Potassium transport</keyword>
<gene>
    <name evidence="14" type="ORF">OEZ85_005191</name>
</gene>
<evidence type="ECO:0000256" key="5">
    <source>
        <dbReference type="ARBA" id="ARBA00022692"/>
    </source>
</evidence>
<feature type="transmembrane region" description="Helical" evidence="13">
    <location>
        <begin position="84"/>
        <end position="106"/>
    </location>
</feature>
<dbReference type="InterPro" id="IPR007866">
    <property type="entry name" value="TRIC_channel"/>
</dbReference>
<evidence type="ECO:0008006" key="16">
    <source>
        <dbReference type="Google" id="ProtNLM"/>
    </source>
</evidence>
<evidence type="ECO:0000256" key="13">
    <source>
        <dbReference type="SAM" id="Phobius"/>
    </source>
</evidence>
<evidence type="ECO:0000256" key="2">
    <source>
        <dbReference type="ARBA" id="ARBA00005766"/>
    </source>
</evidence>
<organism evidence="14 15">
    <name type="scientific">Tetradesmus obliquus</name>
    <name type="common">Green alga</name>
    <name type="synonym">Acutodesmus obliquus</name>
    <dbReference type="NCBI Taxonomy" id="3088"/>
    <lineage>
        <taxon>Eukaryota</taxon>
        <taxon>Viridiplantae</taxon>
        <taxon>Chlorophyta</taxon>
        <taxon>core chlorophytes</taxon>
        <taxon>Chlorophyceae</taxon>
        <taxon>CS clade</taxon>
        <taxon>Sphaeropleales</taxon>
        <taxon>Scenedesmaceae</taxon>
        <taxon>Tetradesmus</taxon>
    </lineage>
</organism>
<evidence type="ECO:0000256" key="4">
    <source>
        <dbReference type="ARBA" id="ARBA00022538"/>
    </source>
</evidence>
<feature type="transmembrane region" description="Helical" evidence="13">
    <location>
        <begin position="55"/>
        <end position="78"/>
    </location>
</feature>
<dbReference type="Proteomes" id="UP001244341">
    <property type="component" value="Chromosome 12b"/>
</dbReference>
<comment type="subcellular location">
    <subcellularLocation>
        <location evidence="1">Endomembrane system</location>
        <topology evidence="1">Multi-pass membrane protein</topology>
    </subcellularLocation>
</comment>
<accession>A0ABY8UI76</accession>
<keyword evidence="10 13" id="KW-0472">Membrane</keyword>
<dbReference type="Pfam" id="PF05197">
    <property type="entry name" value="TRIC"/>
    <property type="match status" value="1"/>
</dbReference>
<evidence type="ECO:0000313" key="14">
    <source>
        <dbReference type="EMBL" id="WIA20840.1"/>
    </source>
</evidence>
<evidence type="ECO:0000256" key="3">
    <source>
        <dbReference type="ARBA" id="ARBA00022448"/>
    </source>
</evidence>
<dbReference type="PANTHER" id="PTHR12454">
    <property type="entry name" value="TRIMERIC INTRACELLULAR CATION CHANNEL"/>
    <property type="match status" value="1"/>
</dbReference>
<protein>
    <recommendedName>
        <fullName evidence="16">Glycerophosphocholine acyltransferase 1</fullName>
    </recommendedName>
</protein>
<keyword evidence="15" id="KW-1185">Reference proteome</keyword>
<keyword evidence="6" id="KW-0631">Potassium channel</keyword>
<keyword evidence="7" id="KW-0630">Potassium</keyword>
<evidence type="ECO:0000256" key="8">
    <source>
        <dbReference type="ARBA" id="ARBA00022989"/>
    </source>
</evidence>
<dbReference type="PANTHER" id="PTHR12454:SF11">
    <property type="entry name" value="GH25683P"/>
    <property type="match status" value="1"/>
</dbReference>
<proteinExistence type="inferred from homology"/>
<evidence type="ECO:0000313" key="15">
    <source>
        <dbReference type="Proteomes" id="UP001244341"/>
    </source>
</evidence>
<keyword evidence="8 13" id="KW-1133">Transmembrane helix</keyword>
<evidence type="ECO:0000256" key="1">
    <source>
        <dbReference type="ARBA" id="ARBA00004127"/>
    </source>
</evidence>
<evidence type="ECO:0000256" key="6">
    <source>
        <dbReference type="ARBA" id="ARBA00022826"/>
    </source>
</evidence>
<name>A0ABY8UI76_TETOB</name>
<evidence type="ECO:0000256" key="7">
    <source>
        <dbReference type="ARBA" id="ARBA00022958"/>
    </source>
</evidence>
<evidence type="ECO:0000256" key="9">
    <source>
        <dbReference type="ARBA" id="ARBA00023065"/>
    </source>
</evidence>
<evidence type="ECO:0000256" key="12">
    <source>
        <dbReference type="SAM" id="MobiDB-lite"/>
    </source>
</evidence>
<dbReference type="EMBL" id="CP126219">
    <property type="protein sequence ID" value="WIA20840.1"/>
    <property type="molecule type" value="Genomic_DNA"/>
</dbReference>
<feature type="compositionally biased region" description="Low complexity" evidence="12">
    <location>
        <begin position="367"/>
        <end position="388"/>
    </location>
</feature>
<evidence type="ECO:0000256" key="10">
    <source>
        <dbReference type="ARBA" id="ARBA00023136"/>
    </source>
</evidence>